<feature type="domain" description="ABC transmembrane type-1" evidence="8">
    <location>
        <begin position="77"/>
        <end position="285"/>
    </location>
</feature>
<reference evidence="9" key="1">
    <citation type="submission" date="2009-12" db="EMBL/GenBank/DDBJ databases">
        <authorList>
            <person name="Weinstock G."/>
            <person name="Sodergren E."/>
            <person name="Clifton S."/>
            <person name="Fulton L."/>
            <person name="Fulton B."/>
            <person name="Courtney L."/>
            <person name="Fronick C."/>
            <person name="Harrison M."/>
            <person name="Strong C."/>
            <person name="Farmer C."/>
            <person name="Delahaunty K."/>
            <person name="Markovic C."/>
            <person name="Hall O."/>
            <person name="Minx P."/>
            <person name="Tomlinson C."/>
            <person name="Mitreva M."/>
            <person name="Nelson J."/>
            <person name="Hou S."/>
            <person name="Wollam A."/>
            <person name="Pepin K.H."/>
            <person name="Johnson M."/>
            <person name="Bhonagiri V."/>
            <person name="Nash W.E."/>
            <person name="Warren W."/>
            <person name="Chinwalla A."/>
            <person name="Mardis E.R."/>
            <person name="Wilson R.K."/>
        </authorList>
    </citation>
    <scope>NUCLEOTIDE SEQUENCE [LARGE SCALE GENOMIC DNA]</scope>
    <source>
        <strain evidence="9">DSM 15176</strain>
    </source>
</reference>
<feature type="transmembrane region" description="Helical" evidence="7">
    <location>
        <begin position="185"/>
        <end position="207"/>
    </location>
</feature>
<evidence type="ECO:0000256" key="7">
    <source>
        <dbReference type="RuleBase" id="RU363032"/>
    </source>
</evidence>
<evidence type="ECO:0000256" key="4">
    <source>
        <dbReference type="ARBA" id="ARBA00022692"/>
    </source>
</evidence>
<name>D1PS48_9FIRM</name>
<keyword evidence="6 7" id="KW-0472">Membrane</keyword>
<sequence length="296" mass="33377">MESRQFYTRKDKMVLWCGYILLALFSLAVLIPLIYVVLASFIDPVVLTNQGISFLPEDWTLEGYRRVFQDEMIGRGFLNSFLYSTVFAVFSTIICLLAAYPLSLPQFVGRSAINTFFLITMFFGGGLMPTYLLVSNLNLINSPLALILPGAVNVWNIILARTYYKSIPLELHEAAALDGASELQYFFRILIPVCKPIIAVLVLYQFVGMWNSYFDAMIYLEDQSLQPLQLVIRSILVQNTPRPGMVADAQNAAMMAKIAEQLKYSTIVVSSVPLLVMYPFFQKYFEKGVMLGSVKG</sequence>
<dbReference type="InterPro" id="IPR000515">
    <property type="entry name" value="MetI-like"/>
</dbReference>
<dbReference type="HOGENOM" id="CLU_016047_1_0_9"/>
<keyword evidence="10" id="KW-1185">Reference proteome</keyword>
<protein>
    <submittedName>
        <fullName evidence="9">ABC transporter, permease protein</fullName>
    </submittedName>
</protein>
<proteinExistence type="inferred from homology"/>
<feature type="transmembrane region" description="Helical" evidence="7">
    <location>
        <begin position="264"/>
        <end position="281"/>
    </location>
</feature>
<evidence type="ECO:0000256" key="6">
    <source>
        <dbReference type="ARBA" id="ARBA00023136"/>
    </source>
</evidence>
<comment type="caution">
    <text evidence="9">The sequence shown here is derived from an EMBL/GenBank/DDBJ whole genome shotgun (WGS) entry which is preliminary data.</text>
</comment>
<dbReference type="PANTHER" id="PTHR43744:SF9">
    <property type="entry name" value="POLYGALACTURONAN_RHAMNOGALACTURONAN TRANSPORT SYSTEM PERMEASE PROTEIN YTCP"/>
    <property type="match status" value="1"/>
</dbReference>
<accession>D1PS48</accession>
<organism evidence="9 10">
    <name type="scientific">Subdoligranulum variabile DSM 15176</name>
    <dbReference type="NCBI Taxonomy" id="411471"/>
    <lineage>
        <taxon>Bacteria</taxon>
        <taxon>Bacillati</taxon>
        <taxon>Bacillota</taxon>
        <taxon>Clostridia</taxon>
        <taxon>Eubacteriales</taxon>
        <taxon>Oscillospiraceae</taxon>
        <taxon>Subdoligranulum</taxon>
    </lineage>
</organism>
<dbReference type="CDD" id="cd06261">
    <property type="entry name" value="TM_PBP2"/>
    <property type="match status" value="1"/>
</dbReference>
<evidence type="ECO:0000259" key="8">
    <source>
        <dbReference type="PROSITE" id="PS50928"/>
    </source>
</evidence>
<dbReference type="InterPro" id="IPR035906">
    <property type="entry name" value="MetI-like_sf"/>
</dbReference>
<evidence type="ECO:0000256" key="1">
    <source>
        <dbReference type="ARBA" id="ARBA00004651"/>
    </source>
</evidence>
<evidence type="ECO:0000256" key="5">
    <source>
        <dbReference type="ARBA" id="ARBA00022989"/>
    </source>
</evidence>
<dbReference type="STRING" id="411471.SUBVAR_07231"/>
<keyword evidence="3" id="KW-1003">Cell membrane</keyword>
<evidence type="ECO:0000313" key="10">
    <source>
        <dbReference type="Proteomes" id="UP000003438"/>
    </source>
</evidence>
<dbReference type="Proteomes" id="UP000003438">
    <property type="component" value="Unassembled WGS sequence"/>
</dbReference>
<gene>
    <name evidence="9" type="ORF">SUBVAR_07231</name>
</gene>
<dbReference type="Pfam" id="PF00528">
    <property type="entry name" value="BPD_transp_1"/>
    <property type="match status" value="1"/>
</dbReference>
<evidence type="ECO:0000256" key="3">
    <source>
        <dbReference type="ARBA" id="ARBA00022475"/>
    </source>
</evidence>
<comment type="similarity">
    <text evidence="7">Belongs to the binding-protein-dependent transport system permease family.</text>
</comment>
<dbReference type="SUPFAM" id="SSF161098">
    <property type="entry name" value="MetI-like"/>
    <property type="match status" value="1"/>
</dbReference>
<dbReference type="PROSITE" id="PS50928">
    <property type="entry name" value="ABC_TM1"/>
    <property type="match status" value="1"/>
</dbReference>
<keyword evidence="4 7" id="KW-0812">Transmembrane</keyword>
<dbReference type="PANTHER" id="PTHR43744">
    <property type="entry name" value="ABC TRANSPORTER PERMEASE PROTEIN MG189-RELATED-RELATED"/>
    <property type="match status" value="1"/>
</dbReference>
<dbReference type="RefSeq" id="WP_007048576.1">
    <property type="nucleotide sequence ID" value="NZ_GG704771.1"/>
</dbReference>
<dbReference type="Gene3D" id="1.10.3720.10">
    <property type="entry name" value="MetI-like"/>
    <property type="match status" value="1"/>
</dbReference>
<feature type="transmembrane region" description="Helical" evidence="7">
    <location>
        <begin position="81"/>
        <end position="100"/>
    </location>
</feature>
<feature type="transmembrane region" description="Helical" evidence="7">
    <location>
        <begin position="144"/>
        <end position="164"/>
    </location>
</feature>
<feature type="transmembrane region" description="Helical" evidence="7">
    <location>
        <begin position="13"/>
        <end position="38"/>
    </location>
</feature>
<dbReference type="EMBL" id="ACBY02000069">
    <property type="protein sequence ID" value="EFB74479.1"/>
    <property type="molecule type" value="Genomic_DNA"/>
</dbReference>
<comment type="subcellular location">
    <subcellularLocation>
        <location evidence="1 7">Cell membrane</location>
        <topology evidence="1 7">Multi-pass membrane protein</topology>
    </subcellularLocation>
</comment>
<dbReference type="OrthoDB" id="157184at2"/>
<evidence type="ECO:0000313" key="9">
    <source>
        <dbReference type="EMBL" id="EFB74479.1"/>
    </source>
</evidence>
<dbReference type="GO" id="GO:0005886">
    <property type="term" value="C:plasma membrane"/>
    <property type="evidence" value="ECO:0007669"/>
    <property type="project" value="UniProtKB-SubCell"/>
</dbReference>
<keyword evidence="2 7" id="KW-0813">Transport</keyword>
<feature type="transmembrane region" description="Helical" evidence="7">
    <location>
        <begin position="112"/>
        <end position="132"/>
    </location>
</feature>
<dbReference type="eggNOG" id="COG0395">
    <property type="taxonomic scope" value="Bacteria"/>
</dbReference>
<dbReference type="AlphaFoldDB" id="D1PS48"/>
<evidence type="ECO:0000256" key="2">
    <source>
        <dbReference type="ARBA" id="ARBA00022448"/>
    </source>
</evidence>
<dbReference type="GO" id="GO:0055085">
    <property type="term" value="P:transmembrane transport"/>
    <property type="evidence" value="ECO:0007669"/>
    <property type="project" value="InterPro"/>
</dbReference>
<keyword evidence="5 7" id="KW-1133">Transmembrane helix</keyword>